<dbReference type="InterPro" id="IPR055179">
    <property type="entry name" value="Tex-like_central_region"/>
</dbReference>
<reference evidence="14" key="1">
    <citation type="submission" date="2022-12" db="EMBL/GenBank/DDBJ databases">
        <authorList>
            <person name="Brejova B."/>
        </authorList>
    </citation>
    <scope>NUCLEOTIDE SEQUENCE</scope>
</reference>
<dbReference type="Pfam" id="PF22706">
    <property type="entry name" value="Tex_central_region"/>
    <property type="match status" value="1"/>
</dbReference>
<evidence type="ECO:0000256" key="7">
    <source>
        <dbReference type="ARBA" id="ARBA00023163"/>
    </source>
</evidence>
<dbReference type="InterPro" id="IPR028231">
    <property type="entry name" value="Spt6_YqgF"/>
</dbReference>
<dbReference type="InterPro" id="IPR035018">
    <property type="entry name" value="Spt6_SH2_C"/>
</dbReference>
<dbReference type="InterPro" id="IPR035420">
    <property type="entry name" value="Spt6_SH2"/>
</dbReference>
<evidence type="ECO:0000256" key="5">
    <source>
        <dbReference type="ARBA" id="ARBA00022454"/>
    </source>
</evidence>
<evidence type="ECO:0000256" key="11">
    <source>
        <dbReference type="SAM" id="Coils"/>
    </source>
</evidence>
<dbReference type="OrthoDB" id="995477at2759"/>
<dbReference type="Proteomes" id="UP001152885">
    <property type="component" value="Unassembled WGS sequence"/>
</dbReference>
<dbReference type="InterPro" id="IPR028083">
    <property type="entry name" value="Spt6_acidic_N_dom"/>
</dbReference>
<dbReference type="InterPro" id="IPR023323">
    <property type="entry name" value="Tex-like_dom_sf"/>
</dbReference>
<dbReference type="Gene3D" id="3.30.420.140">
    <property type="entry name" value="YqgF/RNase H-like domain"/>
    <property type="match status" value="1"/>
</dbReference>
<feature type="compositionally biased region" description="Acidic residues" evidence="12">
    <location>
        <begin position="124"/>
        <end position="134"/>
    </location>
</feature>
<dbReference type="InterPro" id="IPR041692">
    <property type="entry name" value="HHH_9"/>
</dbReference>
<feature type="compositionally biased region" description="Basic residues" evidence="12">
    <location>
        <begin position="72"/>
        <end position="81"/>
    </location>
</feature>
<dbReference type="InterPro" id="IPR028088">
    <property type="entry name" value="Spt6_HTH_DNA-bd_dom"/>
</dbReference>
<dbReference type="InterPro" id="IPR036860">
    <property type="entry name" value="SH2_dom_sf"/>
</dbReference>
<dbReference type="InterPro" id="IPR042066">
    <property type="entry name" value="Spt6_death-like"/>
</dbReference>
<keyword evidence="8 10" id="KW-0539">Nucleus</keyword>
<dbReference type="InterPro" id="IPR017072">
    <property type="entry name" value="TF_Spt6"/>
</dbReference>
<evidence type="ECO:0000256" key="1">
    <source>
        <dbReference type="ARBA" id="ARBA00004123"/>
    </source>
</evidence>
<organism evidence="14 15">
    <name type="scientific">Candida verbasci</name>
    <dbReference type="NCBI Taxonomy" id="1227364"/>
    <lineage>
        <taxon>Eukaryota</taxon>
        <taxon>Fungi</taxon>
        <taxon>Dikarya</taxon>
        <taxon>Ascomycota</taxon>
        <taxon>Saccharomycotina</taxon>
        <taxon>Pichiomycetes</taxon>
        <taxon>Debaryomycetaceae</taxon>
        <taxon>Candida/Lodderomyces clade</taxon>
        <taxon>Candida</taxon>
    </lineage>
</organism>
<dbReference type="GO" id="GO:0031491">
    <property type="term" value="F:nucleosome binding"/>
    <property type="evidence" value="ECO:0007669"/>
    <property type="project" value="TreeGrafter"/>
</dbReference>
<dbReference type="PANTHER" id="PTHR10145:SF6">
    <property type="entry name" value="TRANSCRIPTION ELONGATION FACTOR SPT6"/>
    <property type="match status" value="1"/>
</dbReference>
<dbReference type="SUPFAM" id="SSF158832">
    <property type="entry name" value="Tex N-terminal region-like"/>
    <property type="match status" value="1"/>
</dbReference>
<feature type="compositionally biased region" description="Acidic residues" evidence="12">
    <location>
        <begin position="59"/>
        <end position="68"/>
    </location>
</feature>
<dbReference type="SUPFAM" id="SSF55550">
    <property type="entry name" value="SH2 domain"/>
    <property type="match status" value="1"/>
</dbReference>
<sequence>MDKEEYDESNNHVEQFDEEKEEDNNHDDESRDNLSEDDSSEEDEEDNPEEIQKIQEGFINDEDEEEQEEVSKRKKRRKRNREKSQEDDNDDALDQDDLELLLENTGQRSSSNKLKRLKRRADSEQVESDQEGDNGIERRPANLQDIFSDESETEPNMLDEFEDFIEEDVLSDDEANRQREVRKKKTKLDTSKLSSEDKRALSELFEIFGDGSEYQWALEAQDVDDVTGENNDAPQLDSVFEHAELKERMLTDEDNLIRIIDIPERYQKYRGALTYIDLNYDDLKQEKDWIGDILYQEKRNLYPSDLELPFKEAVGNVVEFISQQSLEVPFIWSHRRDFLLYSQSIQRPDGQYESKLHKLLYEDDLWRIVQLDIEFHSFYEKRINTEKLIDSLGIDDDLTKDIKSLNSMVAIQDLYDYIQFTYSKQIRHAANNETETLESKGKKHSKFAIFERIKDNILYEAVRAFGITAKQFGENVQDQSSQNFEVPYRIHATDDTYEKPNELIERLLDDVEVIFKDLKTAKDAIRRTFAEEIFHNPKIRQEVRKIYKQFASISVAVTEKGKIAIDDHSPFADIKYAINREPIDLISRPDVLLRMLEAEKQGLAVIKVDVSHYDGWYKSVLACLKSDGSSSISDEWNKEREVVLKMALKKLCGVVALNTKEDLRRECERLIAADVRKGFMVKVDQAPYTPIGYDKGTKPNVLVLTFGKGEFDSAVVGVMIKDSGKVQDFFKSDSNPTRYGEEPKYNFINNLKEYFDKTLKEKPDVIVIAGFNANSKKLFDIIQQFIKEENLLVTPPEGVTIDPRTIPIIWGEDETARLFQNSERAITEFADKSTLVRYAIGVGRYIQNPLLEYVALGEDILSLSFHHHQKLISDDLVKDAIESVFVDIVNMVGVEINLAAIDPYYAQLLPYIAGLGPRKASGLLRSINTNLGSYLATRSDLIENELTTSCVFMNCSSFLIIPNEENSNVANTEILDGTRIHPEDYALAKKMAADALDLDEEDVRDMDKNESSVINQLINSNVNKIDELDLIAYGHSLEQQHGQKKYATLQMIKEELVNNYEELRRPFHVLEEHEVFYLLTGESPETFAIGTVVPITIFKVEKNQWDPQAQPKKVYVKTPSLITGMIEGKYIPRNMELEVQEVAQAAVQWIQVHDFTAGFSLQPREIKNASIKRFPRDKEKWDINAELEDTNKEKEKERQQRAKIRNIQHPLYHNFNFKQAEEYLAPQPVGDCIIRPSSKGSEFLTITWKVGLNLFQHLLVEEIRNKNLKEYKVNGKTYTDLDELIFKHIQATAKKVEEMASHSKFKHGALGEVNDWLESYTKANPRSSAYVFCYDHKHPGSFLLLFKVNMNAKIGVWHVSTGPDGFMLKLHKYSDMMSLCNGFKSLARAEASKNQNSRMSY</sequence>
<dbReference type="CDD" id="cd09928">
    <property type="entry name" value="SH2_Cterm_SPT6_like"/>
    <property type="match status" value="1"/>
</dbReference>
<keyword evidence="15" id="KW-1185">Reference proteome</keyword>
<dbReference type="GO" id="GO:0034728">
    <property type="term" value="P:nucleosome organization"/>
    <property type="evidence" value="ECO:0007669"/>
    <property type="project" value="TreeGrafter"/>
</dbReference>
<dbReference type="Pfam" id="PF14633">
    <property type="entry name" value="SH2_2"/>
    <property type="match status" value="1"/>
</dbReference>
<evidence type="ECO:0000256" key="4">
    <source>
        <dbReference type="ARBA" id="ARBA00020248"/>
    </source>
</evidence>
<comment type="similarity">
    <text evidence="3 10">Belongs to the SPT6 family.</text>
</comment>
<comment type="caution">
    <text evidence="14">The sequence shown here is derived from an EMBL/GenBank/DDBJ whole genome shotgun (WGS) entry which is preliminary data.</text>
</comment>
<dbReference type="Gene3D" id="1.10.3500.10">
    <property type="entry name" value="Tex N-terminal region-like"/>
    <property type="match status" value="1"/>
</dbReference>
<evidence type="ECO:0000313" key="15">
    <source>
        <dbReference type="Proteomes" id="UP001152885"/>
    </source>
</evidence>
<dbReference type="Pfam" id="PF14632">
    <property type="entry name" value="SPT6_acidic"/>
    <property type="match status" value="1"/>
</dbReference>
<keyword evidence="11" id="KW-0175">Coiled coil</keyword>
<evidence type="ECO:0000259" key="13">
    <source>
        <dbReference type="SMART" id="SM00252"/>
    </source>
</evidence>
<evidence type="ECO:0000256" key="10">
    <source>
        <dbReference type="PIRNR" id="PIRNR036947"/>
    </source>
</evidence>
<comment type="function">
    <text evidence="10">Plays a role in maintenance of chromatin structure during RNA polymerase II transcription elongation thereby repressing transcription initiation from cryptic promoters. Mediates the reassembly of nucleosomes onto the promoters of at least a selected set of genes during repression; the nucleosome reassembly is essential for transcriptional repression.</text>
</comment>
<keyword evidence="6" id="KW-0727">SH2 domain</keyword>
<feature type="compositionally biased region" description="Acidic residues" evidence="12">
    <location>
        <begin position="35"/>
        <end position="49"/>
    </location>
</feature>
<dbReference type="Gene3D" id="3.30.505.10">
    <property type="entry name" value="SH2 domain"/>
    <property type="match status" value="2"/>
</dbReference>
<dbReference type="InterPro" id="IPR049540">
    <property type="entry name" value="Spt6-like_S1"/>
</dbReference>
<feature type="compositionally biased region" description="Basic and acidic residues" evidence="12">
    <location>
        <begin position="1"/>
        <end position="15"/>
    </location>
</feature>
<dbReference type="Pfam" id="PF14635">
    <property type="entry name" value="HHH_7"/>
    <property type="match status" value="1"/>
</dbReference>
<dbReference type="FunFam" id="1.10.10.2740:FF:000002">
    <property type="entry name" value="Transcription elongation factor Spt6"/>
    <property type="match status" value="1"/>
</dbReference>
<feature type="coiled-coil region" evidence="11">
    <location>
        <begin position="1180"/>
        <end position="1207"/>
    </location>
</feature>
<evidence type="ECO:0000256" key="12">
    <source>
        <dbReference type="SAM" id="MobiDB-lite"/>
    </source>
</evidence>
<dbReference type="SUPFAM" id="SSF47781">
    <property type="entry name" value="RuvA domain 2-like"/>
    <property type="match status" value="2"/>
</dbReference>
<proteinExistence type="inferred from homology"/>
<dbReference type="SUPFAM" id="SSF53098">
    <property type="entry name" value="Ribonuclease H-like"/>
    <property type="match status" value="1"/>
</dbReference>
<feature type="compositionally biased region" description="Acidic residues" evidence="12">
    <location>
        <begin position="85"/>
        <end position="100"/>
    </location>
</feature>
<feature type="compositionally biased region" description="Acidic residues" evidence="12">
    <location>
        <begin position="16"/>
        <end position="26"/>
    </location>
</feature>
<dbReference type="InterPro" id="IPR035019">
    <property type="entry name" value="Spt6_SH2_N"/>
</dbReference>
<dbReference type="InterPro" id="IPR032706">
    <property type="entry name" value="Spt6_HHH"/>
</dbReference>
<keyword evidence="5" id="KW-0158">Chromosome</keyword>
<dbReference type="Pfam" id="PF14639">
    <property type="entry name" value="YqgF"/>
    <property type="match status" value="1"/>
</dbReference>
<evidence type="ECO:0000256" key="8">
    <source>
        <dbReference type="ARBA" id="ARBA00023242"/>
    </source>
</evidence>
<dbReference type="InterPro" id="IPR023319">
    <property type="entry name" value="Tex-like_HTH_dom_sf"/>
</dbReference>
<name>A0A9W4XC79_9ASCO</name>
<dbReference type="InterPro" id="IPR037027">
    <property type="entry name" value="YqgF/RNaseH-like_dom_sf"/>
</dbReference>
<dbReference type="GO" id="GO:0005694">
    <property type="term" value="C:chromosome"/>
    <property type="evidence" value="ECO:0007669"/>
    <property type="project" value="UniProtKB-SubCell"/>
</dbReference>
<comment type="subcellular location">
    <subcellularLocation>
        <location evidence="2">Chromosome</location>
    </subcellularLocation>
    <subcellularLocation>
        <location evidence="1 10">Nucleus</location>
    </subcellularLocation>
</comment>
<dbReference type="PANTHER" id="PTHR10145">
    <property type="entry name" value="TRANSCRIPTION ELONGATION FACTOR SPT6"/>
    <property type="match status" value="1"/>
</dbReference>
<gene>
    <name evidence="14" type="ORF">CANVERA_P4743</name>
</gene>
<dbReference type="Gene3D" id="1.10.10.2740">
    <property type="entry name" value="Spt6, Death-like domain"/>
    <property type="match status" value="1"/>
</dbReference>
<evidence type="ECO:0000256" key="6">
    <source>
        <dbReference type="ARBA" id="ARBA00022999"/>
    </source>
</evidence>
<dbReference type="GO" id="GO:0003677">
    <property type="term" value="F:DNA binding"/>
    <property type="evidence" value="ECO:0007669"/>
    <property type="project" value="InterPro"/>
</dbReference>
<feature type="region of interest" description="Disordered" evidence="12">
    <location>
        <begin position="1"/>
        <end position="154"/>
    </location>
</feature>
<protein>
    <recommendedName>
        <fullName evidence="4 10">Transcription elongation factor Spt6</fullName>
    </recommendedName>
</protein>
<dbReference type="SMART" id="SM00252">
    <property type="entry name" value="SH2"/>
    <property type="match status" value="1"/>
</dbReference>
<accession>A0A9W4XC79</accession>
<dbReference type="Pfam" id="PF17674">
    <property type="entry name" value="HHH_9"/>
    <property type="match status" value="1"/>
</dbReference>
<comment type="function">
    <text evidence="9">Histone H3-H4 chaperone that plays a role in maintenance of chromatin structure during RNA polymerase II transcription elongation thereby repressing transcription initiation from cryptic promoters. Mediates the reassembly of nucleosomes onto the promoters of at least a selected set of genes during repression; the nucleosome reassembly is essential for transcriptional repression. Essential for viability.</text>
</comment>
<dbReference type="InterPro" id="IPR012337">
    <property type="entry name" value="RNaseH-like_sf"/>
</dbReference>
<evidence type="ECO:0000313" key="14">
    <source>
        <dbReference type="EMBL" id="CAI5760233.1"/>
    </source>
</evidence>
<dbReference type="GO" id="GO:0008023">
    <property type="term" value="C:transcription elongation factor complex"/>
    <property type="evidence" value="ECO:0007669"/>
    <property type="project" value="TreeGrafter"/>
</dbReference>
<dbReference type="CDD" id="cd09918">
    <property type="entry name" value="SH2_Nterm_SPT6_like"/>
    <property type="match status" value="1"/>
</dbReference>
<dbReference type="Gene3D" id="1.10.150.850">
    <property type="entry name" value="Spt6, helix-hairpin-helix domain"/>
    <property type="match status" value="1"/>
</dbReference>
<dbReference type="Gene3D" id="1.10.10.650">
    <property type="entry name" value="RuvA domain 2-like"/>
    <property type="match status" value="1"/>
</dbReference>
<dbReference type="Pfam" id="PF14641">
    <property type="entry name" value="HTH_44"/>
    <property type="match status" value="1"/>
</dbReference>
<evidence type="ECO:0000256" key="9">
    <source>
        <dbReference type="ARBA" id="ARBA00093389"/>
    </source>
</evidence>
<dbReference type="InterPro" id="IPR000980">
    <property type="entry name" value="SH2"/>
</dbReference>
<dbReference type="InterPro" id="IPR010994">
    <property type="entry name" value="RuvA_2-like"/>
</dbReference>
<dbReference type="GO" id="GO:0042393">
    <property type="term" value="F:histone binding"/>
    <property type="evidence" value="ECO:0007669"/>
    <property type="project" value="TreeGrafter"/>
</dbReference>
<evidence type="ECO:0000256" key="2">
    <source>
        <dbReference type="ARBA" id="ARBA00004286"/>
    </source>
</evidence>
<keyword evidence="7 10" id="KW-0804">Transcription</keyword>
<feature type="domain" description="SH2" evidence="13">
    <location>
        <begin position="1209"/>
        <end position="1294"/>
    </location>
</feature>
<dbReference type="GO" id="GO:0140673">
    <property type="term" value="P:transcription elongation-coupled chromatin remodeling"/>
    <property type="evidence" value="ECO:0007669"/>
    <property type="project" value="InterPro"/>
</dbReference>
<dbReference type="EMBL" id="CANTUO010000006">
    <property type="protein sequence ID" value="CAI5760233.1"/>
    <property type="molecule type" value="Genomic_DNA"/>
</dbReference>
<evidence type="ECO:0000256" key="3">
    <source>
        <dbReference type="ARBA" id="ARBA00009253"/>
    </source>
</evidence>
<dbReference type="Pfam" id="PF21710">
    <property type="entry name" value="Spt6_S1"/>
    <property type="match status" value="1"/>
</dbReference>
<dbReference type="PIRSF" id="PIRSF036947">
    <property type="entry name" value="Spt6"/>
    <property type="match status" value="1"/>
</dbReference>